<dbReference type="HOGENOM" id="CLU_065947_1_1_7"/>
<feature type="domain" description="YgjP-like metallopeptidase" evidence="1">
    <location>
        <begin position="37"/>
        <end position="241"/>
    </location>
</feature>
<protein>
    <recommendedName>
        <fullName evidence="1">YgjP-like metallopeptidase domain-containing protein</fullName>
    </recommendedName>
</protein>
<dbReference type="InterPro" id="IPR053136">
    <property type="entry name" value="UTP_pyrophosphatase-like"/>
</dbReference>
<dbReference type="InParanoid" id="D6Z5G6"/>
<dbReference type="OrthoDB" id="5321643at2"/>
<reference evidence="3" key="1">
    <citation type="submission" date="2010-02" db="EMBL/GenBank/DDBJ databases">
        <title>Complete sequence of Desulfurivibrio alkaliphilus AHT2.</title>
        <authorList>
            <consortium name="US DOE Joint Genome Institute"/>
            <person name="Pitluck S."/>
            <person name="Chertkov O."/>
            <person name="Detter J.C."/>
            <person name="Han C."/>
            <person name="Tapia R."/>
            <person name="Larimer F."/>
            <person name="Land M."/>
            <person name="Hauser L."/>
            <person name="Kyrpides N."/>
            <person name="Mikhailova N."/>
            <person name="Sorokin D.Y."/>
            <person name="Muyzer G."/>
            <person name="Woyke T."/>
        </authorList>
    </citation>
    <scope>NUCLEOTIDE SEQUENCE [LARGE SCALE GENOMIC DNA]</scope>
    <source>
        <strain evidence="3">DSM 19089 / UNIQEM U267 / AHT2</strain>
    </source>
</reference>
<evidence type="ECO:0000259" key="1">
    <source>
        <dbReference type="Pfam" id="PF01863"/>
    </source>
</evidence>
<dbReference type="CDD" id="cd07344">
    <property type="entry name" value="M48_yhfN_like"/>
    <property type="match status" value="1"/>
</dbReference>
<evidence type="ECO:0000313" key="2">
    <source>
        <dbReference type="EMBL" id="ADH86703.1"/>
    </source>
</evidence>
<name>D6Z5G6_DESAT</name>
<accession>D6Z5G6</accession>
<gene>
    <name evidence="2" type="ordered locus">DaAHT2_2026</name>
</gene>
<dbReference type="Pfam" id="PF01863">
    <property type="entry name" value="YgjP-like"/>
    <property type="match status" value="1"/>
</dbReference>
<dbReference type="InterPro" id="IPR002725">
    <property type="entry name" value="YgjP-like_metallopeptidase"/>
</dbReference>
<dbReference type="KEGG" id="dak:DaAHT2_2026"/>
<dbReference type="Proteomes" id="UP000001508">
    <property type="component" value="Chromosome"/>
</dbReference>
<sequence>MRFWNWPGTKLNTEIKKITVAGFRVEVVRKDIKNLHLGVYPPHGRVRVAAPLVVSDEAVRLAVLDKLGWIKQRKAEFERQPRQSRREMVSGESHYFLGRRYRLRVHERPGPARVAVRGVDNLELFVRPGLSSEQREEILHRWYRAQLKELIPPLLEKWQDALGVEASDWGIKKMKTKWGSCTVAARRIWFNLELARKPVQCLEYIMVHELLHLLERHHNERFSELMNRHLPLWKNYRAMLNGLPLGHEEWKEETENA</sequence>
<dbReference type="AlphaFoldDB" id="D6Z5G6"/>
<dbReference type="PANTHER" id="PTHR30399:SF1">
    <property type="entry name" value="UTP PYROPHOSPHATASE"/>
    <property type="match status" value="1"/>
</dbReference>
<evidence type="ECO:0000313" key="3">
    <source>
        <dbReference type="Proteomes" id="UP000001508"/>
    </source>
</evidence>
<dbReference type="STRING" id="589865.DaAHT2_2026"/>
<dbReference type="eggNOG" id="COG1451">
    <property type="taxonomic scope" value="Bacteria"/>
</dbReference>
<proteinExistence type="predicted"/>
<dbReference type="PANTHER" id="PTHR30399">
    <property type="entry name" value="UNCHARACTERIZED PROTEIN YGJP"/>
    <property type="match status" value="1"/>
</dbReference>
<dbReference type="EMBL" id="CP001940">
    <property type="protein sequence ID" value="ADH86703.1"/>
    <property type="molecule type" value="Genomic_DNA"/>
</dbReference>
<organism evidence="2 3">
    <name type="scientific">Desulfurivibrio alkaliphilus (strain DSM 19089 / UNIQEM U267 / AHT2)</name>
    <dbReference type="NCBI Taxonomy" id="589865"/>
    <lineage>
        <taxon>Bacteria</taxon>
        <taxon>Pseudomonadati</taxon>
        <taxon>Thermodesulfobacteriota</taxon>
        <taxon>Desulfobulbia</taxon>
        <taxon>Desulfobulbales</taxon>
        <taxon>Desulfobulbaceae</taxon>
        <taxon>Desulfurivibrio</taxon>
    </lineage>
</organism>
<keyword evidence="3" id="KW-1185">Reference proteome</keyword>
<dbReference type="Gene3D" id="3.30.2010.10">
    <property type="entry name" value="Metalloproteases ('zincins'), catalytic domain"/>
    <property type="match status" value="1"/>
</dbReference>